<dbReference type="Proteomes" id="UP000012589">
    <property type="component" value="Unassembled WGS sequence"/>
</dbReference>
<dbReference type="PATRIC" id="fig|1235802.3.peg.1184"/>
<dbReference type="EMBL" id="AQFT01000033">
    <property type="protein sequence ID" value="EMZ34721.1"/>
    <property type="molecule type" value="Genomic_DNA"/>
</dbReference>
<dbReference type="HOGENOM" id="CLU_013584_0_2_9"/>
<dbReference type="SUPFAM" id="SSF56672">
    <property type="entry name" value="DNA/RNA polymerases"/>
    <property type="match status" value="1"/>
</dbReference>
<keyword evidence="3" id="KW-1185">Reference proteome</keyword>
<accession>N2B2T8</accession>
<dbReference type="AlphaFoldDB" id="N2B2T8"/>
<proteinExistence type="predicted"/>
<dbReference type="eggNOG" id="COG3344">
    <property type="taxonomic scope" value="Bacteria"/>
</dbReference>
<evidence type="ECO:0000313" key="2">
    <source>
        <dbReference type="EMBL" id="EMZ34721.1"/>
    </source>
</evidence>
<name>N2B2T8_9FIRM</name>
<protein>
    <recommendedName>
        <fullName evidence="1">Reverse transcriptase domain-containing protein</fullName>
    </recommendedName>
</protein>
<gene>
    <name evidence="2" type="ORF">C823_01102</name>
</gene>
<evidence type="ECO:0000313" key="3">
    <source>
        <dbReference type="Proteomes" id="UP000012589"/>
    </source>
</evidence>
<dbReference type="PROSITE" id="PS50878">
    <property type="entry name" value="RT_POL"/>
    <property type="match status" value="1"/>
</dbReference>
<reference evidence="2 3" key="1">
    <citation type="journal article" date="2014" name="Genome Announc.">
        <title>Draft genome sequences of the altered schaedler flora, a defined bacterial community from gnotobiotic mice.</title>
        <authorList>
            <person name="Wannemuehler M.J."/>
            <person name="Overstreet A.M."/>
            <person name="Ward D.V."/>
            <person name="Phillips G.J."/>
        </authorList>
    </citation>
    <scope>NUCLEOTIDE SEQUENCE [LARGE SCALE GENOMIC DNA]</scope>
    <source>
        <strain evidence="2 3">ASF492</strain>
    </source>
</reference>
<sequence length="388" mass="45763">MYNRITDMNVLYDAFLSSMKGSAWKEEQQKFEIDFLSEITKLKQELETREYRTLPGSEFTLNERGKVRHIHGGRMRDRVVRHALCDAVLGEALKPYLIYNNSASQKGKGVDFARRMFEKDLHNYWLKHRSNDGYAGFVDFSKFYDNIRHDKVKEMVLPRVDEFSGWLFGQIVDTFRIDVSYMDDEEYAECMDKRFDSVKYYENISEELRTGQKYMAKSADIGDQVSQDIGIFYPVQIDNYAKIVRGVKMYGRYMDDIYVIGETKEYVESVIQGIAEQVNSLGIFINERKTRIVKLSQTFKYLQVKYSLLESGKVAKRINSKSVTRERRKLKAYKRLFDKGKIEYGAIEQAYKSWMGSHVPIMSKNQVKNMKQLYRELFGKEPEWKKQK</sequence>
<comment type="caution">
    <text evidence="2">The sequence shown here is derived from an EMBL/GenBank/DDBJ whole genome shotgun (WGS) entry which is preliminary data.</text>
</comment>
<feature type="domain" description="Reverse transcriptase" evidence="1">
    <location>
        <begin position="1"/>
        <end position="359"/>
    </location>
</feature>
<dbReference type="OrthoDB" id="9788687at2"/>
<dbReference type="InterPro" id="IPR000477">
    <property type="entry name" value="RT_dom"/>
</dbReference>
<evidence type="ECO:0000259" key="1">
    <source>
        <dbReference type="PROSITE" id="PS50878"/>
    </source>
</evidence>
<dbReference type="STRING" id="1235802.C823_01102"/>
<organism evidence="2 3">
    <name type="scientific">Eubacterium plexicaudatum ASF492</name>
    <dbReference type="NCBI Taxonomy" id="1235802"/>
    <lineage>
        <taxon>Bacteria</taxon>
        <taxon>Bacillati</taxon>
        <taxon>Bacillota</taxon>
        <taxon>Clostridia</taxon>
        <taxon>Eubacteriales</taxon>
        <taxon>Eubacteriaceae</taxon>
        <taxon>Eubacterium</taxon>
    </lineage>
</organism>
<dbReference type="InterPro" id="IPR043502">
    <property type="entry name" value="DNA/RNA_pol_sf"/>
</dbReference>